<sequence>MSNDSRDPLSRFLGSSLRALDNLIARAVIHLVAAAGPTQQLQAEISAGEVKEDLDLLEPYGFTAQPLPGAVAVCVFMGGERDNGAAILAHDQDQRPRTLAPGDVALYTDQDDPAAAAQDAYHRLQFGRDRTVTLRAKRLDIQCGTQRLILDETEGLLVQASQIRFEEL</sequence>
<name>A0A255XWE6_9PROT</name>
<comment type="caution">
    <text evidence="2">The sequence shown here is derived from an EMBL/GenBank/DDBJ whole genome shotgun (WGS) entry which is preliminary data.</text>
</comment>
<dbReference type="AlphaFoldDB" id="A0A255XWE6"/>
<evidence type="ECO:0000313" key="2">
    <source>
        <dbReference type="EMBL" id="OYQ21347.1"/>
    </source>
</evidence>
<protein>
    <recommendedName>
        <fullName evidence="1">Bacteriophage Mu Gp45 N-terminal domain-containing protein</fullName>
    </recommendedName>
</protein>
<dbReference type="EMBL" id="NOXS01000023">
    <property type="protein sequence ID" value="OYQ21347.1"/>
    <property type="molecule type" value="Genomic_DNA"/>
</dbReference>
<dbReference type="Proteomes" id="UP000216361">
    <property type="component" value="Unassembled WGS sequence"/>
</dbReference>
<evidence type="ECO:0000259" key="1">
    <source>
        <dbReference type="Pfam" id="PF06890"/>
    </source>
</evidence>
<organism evidence="2 3">
    <name type="scientific">Elstera cyanobacteriorum</name>
    <dbReference type="NCBI Taxonomy" id="2022747"/>
    <lineage>
        <taxon>Bacteria</taxon>
        <taxon>Pseudomonadati</taxon>
        <taxon>Pseudomonadota</taxon>
        <taxon>Alphaproteobacteria</taxon>
        <taxon>Rhodospirillales</taxon>
        <taxon>Rhodospirillaceae</taxon>
        <taxon>Elstera</taxon>
    </lineage>
</organism>
<accession>A0A255XWE6</accession>
<dbReference type="Pfam" id="PF06890">
    <property type="entry name" value="Phage_Mu_Gp45"/>
    <property type="match status" value="1"/>
</dbReference>
<dbReference type="InterPro" id="IPR053861">
    <property type="entry name" value="Phage_Mu_Gp45_N"/>
</dbReference>
<evidence type="ECO:0000313" key="3">
    <source>
        <dbReference type="Proteomes" id="UP000216361"/>
    </source>
</evidence>
<dbReference type="OrthoDB" id="7364815at2"/>
<reference evidence="2 3" key="1">
    <citation type="submission" date="2017-07" db="EMBL/GenBank/DDBJ databases">
        <title>Elstera cyanobacteriorum sp. nov., a novel bacterium isolated from cyanobacterial aggregates in a eutrophic lake.</title>
        <authorList>
            <person name="Cai H."/>
        </authorList>
    </citation>
    <scope>NUCLEOTIDE SEQUENCE [LARGE SCALE GENOMIC DNA]</scope>
    <source>
        <strain evidence="2 3">TH019</strain>
    </source>
</reference>
<feature type="domain" description="Bacteriophage Mu Gp45 N-terminal" evidence="1">
    <location>
        <begin position="26"/>
        <end position="92"/>
    </location>
</feature>
<proteinExistence type="predicted"/>
<dbReference type="RefSeq" id="WP_094407344.1">
    <property type="nucleotide sequence ID" value="NZ_BMJZ01000010.1"/>
</dbReference>
<gene>
    <name evidence="2" type="ORF">CHR90_02385</name>
</gene>
<keyword evidence="3" id="KW-1185">Reference proteome</keyword>